<dbReference type="PROSITE" id="PS50181">
    <property type="entry name" value="FBOX"/>
    <property type="match status" value="1"/>
</dbReference>
<gene>
    <name evidence="2" type="ORF">GALMADRAFT_250610</name>
</gene>
<name>A0A067SSI6_GALM3</name>
<feature type="domain" description="F-box" evidence="1">
    <location>
        <begin position="1"/>
        <end position="44"/>
    </location>
</feature>
<reference evidence="3" key="1">
    <citation type="journal article" date="2014" name="Proc. Natl. Acad. Sci. U.S.A.">
        <title>Extensive sampling of basidiomycete genomes demonstrates inadequacy of the white-rot/brown-rot paradigm for wood decay fungi.</title>
        <authorList>
            <person name="Riley R."/>
            <person name="Salamov A.A."/>
            <person name="Brown D.W."/>
            <person name="Nagy L.G."/>
            <person name="Floudas D."/>
            <person name="Held B.W."/>
            <person name="Levasseur A."/>
            <person name="Lombard V."/>
            <person name="Morin E."/>
            <person name="Otillar R."/>
            <person name="Lindquist E.A."/>
            <person name="Sun H."/>
            <person name="LaButti K.M."/>
            <person name="Schmutz J."/>
            <person name="Jabbour D."/>
            <person name="Luo H."/>
            <person name="Baker S.E."/>
            <person name="Pisabarro A.G."/>
            <person name="Walton J.D."/>
            <person name="Blanchette R.A."/>
            <person name="Henrissat B."/>
            <person name="Martin F."/>
            <person name="Cullen D."/>
            <person name="Hibbett D.S."/>
            <person name="Grigoriev I.V."/>
        </authorList>
    </citation>
    <scope>NUCLEOTIDE SEQUENCE [LARGE SCALE GENOMIC DNA]</scope>
    <source>
        <strain evidence="3">CBS 339.88</strain>
    </source>
</reference>
<evidence type="ECO:0000259" key="1">
    <source>
        <dbReference type="PROSITE" id="PS50181"/>
    </source>
</evidence>
<keyword evidence="3" id="KW-1185">Reference proteome</keyword>
<dbReference type="Pfam" id="PF00646">
    <property type="entry name" value="F-box"/>
    <property type="match status" value="1"/>
</dbReference>
<dbReference type="HOGENOM" id="CLU_010790_5_0_1"/>
<dbReference type="AlphaFoldDB" id="A0A067SSI6"/>
<protein>
    <recommendedName>
        <fullName evidence="1">F-box domain-containing protein</fullName>
    </recommendedName>
</protein>
<dbReference type="InterPro" id="IPR001810">
    <property type="entry name" value="F-box_dom"/>
</dbReference>
<organism evidence="2 3">
    <name type="scientific">Galerina marginata (strain CBS 339.88)</name>
    <dbReference type="NCBI Taxonomy" id="685588"/>
    <lineage>
        <taxon>Eukaryota</taxon>
        <taxon>Fungi</taxon>
        <taxon>Dikarya</taxon>
        <taxon>Basidiomycota</taxon>
        <taxon>Agaricomycotina</taxon>
        <taxon>Agaricomycetes</taxon>
        <taxon>Agaricomycetidae</taxon>
        <taxon>Agaricales</taxon>
        <taxon>Agaricineae</taxon>
        <taxon>Strophariaceae</taxon>
        <taxon>Galerina</taxon>
    </lineage>
</organism>
<sequence length="673" mass="76702">MPLDVLFEIMGFLAPKDIINVSTTNKRFRETLQEKGALTIWKAARERSGIPEPPTDMLEWAWAGLLFGTSCQNCGASTVHNVDFLLYRRSCTTCKKKHYVVESRVKTVFPDVEVYVLDLIPHTNTGGWAHDHQSGSRFFWDEDIEKMVQKLTVLEHGIHINLTDARKKLDEFKANQIQRVKDIHFKAQHYNDWLDNYMRDRQLNEGNIQAQRRKAICEHFIRLGYTEGDVSCLDGLPEFNEPSLLTDQIWDRIRPILELKVMEHKTIRLENEMGPIRATRRRIVDGLYKTYKESLHPSQWKYLPRTFDICQFGPFAIVIDLPADSTLTKDAFDEAMHSLPELLSIFLEKKKADLKRLLPGKFALAASDRAFEHGAISSGDDCLNLAATTFLCKRPKHRHCNNISKSLLIGIQDLMTHHCERETEGLPSTFNVMSITETALSDPIVFSEKGSEMAKLIIQLAGLDSRTALASDMDQKDLRFSCDDCTPQNKGGKWVRYGYSWRTAIAHSLGNTHSIGYTKFDLMWTVLSTIDANFVKESERGDSKWKNSFWTCGHCSAYMTNLQARGDIVQHVRTVHQISAPTEPTDLFFYEKSHLSFVKMPVFPTPEPVNSAALLASAKAISRSIVFRCLHCASDPSSDVRERLFNPQGIFSHVVAKHNVQHPKKGKDWIKGV</sequence>
<dbReference type="InterPro" id="IPR036047">
    <property type="entry name" value="F-box-like_dom_sf"/>
</dbReference>
<dbReference type="CDD" id="cd09917">
    <property type="entry name" value="F-box_SF"/>
    <property type="match status" value="1"/>
</dbReference>
<dbReference type="SMART" id="SM00256">
    <property type="entry name" value="FBOX"/>
    <property type="match status" value="1"/>
</dbReference>
<dbReference type="STRING" id="685588.A0A067SSI6"/>
<accession>A0A067SSI6</accession>
<proteinExistence type="predicted"/>
<evidence type="ECO:0000313" key="3">
    <source>
        <dbReference type="Proteomes" id="UP000027222"/>
    </source>
</evidence>
<dbReference type="OrthoDB" id="2322499at2759"/>
<dbReference type="EMBL" id="KL142384">
    <property type="protein sequence ID" value="KDR73920.1"/>
    <property type="molecule type" value="Genomic_DNA"/>
</dbReference>
<dbReference type="SUPFAM" id="SSF81383">
    <property type="entry name" value="F-box domain"/>
    <property type="match status" value="1"/>
</dbReference>
<dbReference type="Proteomes" id="UP000027222">
    <property type="component" value="Unassembled WGS sequence"/>
</dbReference>
<evidence type="ECO:0000313" key="2">
    <source>
        <dbReference type="EMBL" id="KDR73920.1"/>
    </source>
</evidence>